<organism evidence="1">
    <name type="scientific">Sigmofec virus UA08Rod_6554</name>
    <dbReference type="NCBI Taxonomy" id="2929234"/>
    <lineage>
        <taxon>Viruses</taxon>
        <taxon>Monodnaviria</taxon>
        <taxon>Sangervirae</taxon>
        <taxon>Phixviricota</taxon>
        <taxon>Malgrandaviricetes</taxon>
        <taxon>Petitvirales</taxon>
        <taxon>Microviridae</taxon>
    </lineage>
</organism>
<dbReference type="EMBL" id="OM869505">
    <property type="protein sequence ID" value="UPW40835.1"/>
    <property type="molecule type" value="Genomic_DNA"/>
</dbReference>
<sequence length="70" mass="7875">MTFNDFSEFVSTLPKIGDVIVSSYNRSHVGDDVDLSVALRELSVANPRVYGLLLEYFAFCSSVKEDSFLY</sequence>
<protein>
    <submittedName>
        <fullName evidence="1">Uncharacterized protein</fullName>
    </submittedName>
</protein>
<reference evidence="1" key="1">
    <citation type="submission" date="2022-02" db="EMBL/GenBank/DDBJ databases">
        <title>Towards deciphering the DNA virus diversity associated with rodent species in the families Cricetidae and Heteromyidae.</title>
        <authorList>
            <person name="Lund M."/>
            <person name="Larsen B.B."/>
            <person name="Gryseels S."/>
            <person name="Kraberger S."/>
            <person name="Rowsey D.M."/>
            <person name="Steger L."/>
            <person name="Yule K.M."/>
            <person name="Upham N.S."/>
            <person name="Worobey M."/>
            <person name="Van Doorslaer K."/>
            <person name="Varsani A."/>
        </authorList>
    </citation>
    <scope>NUCLEOTIDE SEQUENCE</scope>
    <source>
        <strain evidence="1">UA08Rod_6554</strain>
    </source>
</reference>
<evidence type="ECO:0000313" key="1">
    <source>
        <dbReference type="EMBL" id="UPW40835.1"/>
    </source>
</evidence>
<proteinExistence type="predicted"/>
<name>A0A976N1A9_9VIRU</name>
<accession>A0A976N1A9</accession>